<name>A0A914SEA9_PAREQ</name>
<keyword evidence="1" id="KW-1185">Reference proteome</keyword>
<organism evidence="1 2">
    <name type="scientific">Parascaris equorum</name>
    <name type="common">Equine roundworm</name>
    <dbReference type="NCBI Taxonomy" id="6256"/>
    <lineage>
        <taxon>Eukaryota</taxon>
        <taxon>Metazoa</taxon>
        <taxon>Ecdysozoa</taxon>
        <taxon>Nematoda</taxon>
        <taxon>Chromadorea</taxon>
        <taxon>Rhabditida</taxon>
        <taxon>Spirurina</taxon>
        <taxon>Ascaridomorpha</taxon>
        <taxon>Ascaridoidea</taxon>
        <taxon>Ascarididae</taxon>
        <taxon>Parascaris</taxon>
    </lineage>
</organism>
<evidence type="ECO:0000313" key="2">
    <source>
        <dbReference type="WBParaSite" id="PEQ_0001239601-mRNA-1"/>
    </source>
</evidence>
<accession>A0A914SEA9</accession>
<sequence>MSLLSKSSHTLDKWAWNNRFQLHDMPFPKEDAVAVTQIAIDSSGPELLYYDWKKRDIYARMLSADHRFKERKWTCKSGAHFCLRVSSVATKPFCAAGYGYNNERNDCEGTKFGAQLPRPFRSDSEVKNIYISNFYLSSISNKNLLFLPCFEKQRIPFERIVCSKVISTFF</sequence>
<dbReference type="AlphaFoldDB" id="A0A914SEA9"/>
<proteinExistence type="predicted"/>
<dbReference type="WBParaSite" id="PEQ_0001239601-mRNA-1">
    <property type="protein sequence ID" value="PEQ_0001239601-mRNA-1"/>
    <property type="gene ID" value="PEQ_0001239601"/>
</dbReference>
<protein>
    <submittedName>
        <fullName evidence="2">Uncharacterized protein</fullName>
    </submittedName>
</protein>
<reference evidence="2" key="1">
    <citation type="submission" date="2022-11" db="UniProtKB">
        <authorList>
            <consortium name="WormBaseParasite"/>
        </authorList>
    </citation>
    <scope>IDENTIFICATION</scope>
</reference>
<dbReference type="Proteomes" id="UP000887564">
    <property type="component" value="Unplaced"/>
</dbReference>
<evidence type="ECO:0000313" key="1">
    <source>
        <dbReference type="Proteomes" id="UP000887564"/>
    </source>
</evidence>